<comment type="caution">
    <text evidence="3">The sequence shown here is derived from an EMBL/GenBank/DDBJ whole genome shotgun (WGS) entry which is preliminary data.</text>
</comment>
<dbReference type="OrthoDB" id="9804312at2"/>
<dbReference type="Pfam" id="PF03848">
    <property type="entry name" value="TehB"/>
    <property type="match status" value="1"/>
</dbReference>
<dbReference type="EMBL" id="LNYY01000019">
    <property type="protein sequence ID" value="KTD69247.1"/>
    <property type="molecule type" value="Genomic_DNA"/>
</dbReference>
<gene>
    <name evidence="3" type="ORF">Lste_2405</name>
</gene>
<dbReference type="SUPFAM" id="SSF53335">
    <property type="entry name" value="S-adenosyl-L-methionine-dependent methyltransferases"/>
    <property type="match status" value="1"/>
</dbReference>
<dbReference type="InterPro" id="IPR014710">
    <property type="entry name" value="RmlC-like_jellyroll"/>
</dbReference>
<dbReference type="PANTHER" id="PTHR43861">
    <property type="entry name" value="TRANS-ACONITATE 2-METHYLTRANSFERASE-RELATED"/>
    <property type="match status" value="1"/>
</dbReference>
<feature type="domain" description="Tellurite resistance methyltransferase TehB-like" evidence="1">
    <location>
        <begin position="102"/>
        <end position="295"/>
    </location>
</feature>
<evidence type="ECO:0000259" key="1">
    <source>
        <dbReference type="Pfam" id="PF03848"/>
    </source>
</evidence>
<dbReference type="InterPro" id="IPR029063">
    <property type="entry name" value="SAM-dependent_MTases_sf"/>
</dbReference>
<dbReference type="Gene3D" id="2.60.120.10">
    <property type="entry name" value="Jelly Rolls"/>
    <property type="match status" value="1"/>
</dbReference>
<protein>
    <submittedName>
        <fullName evidence="3">Tellurite resistance protein TehB</fullName>
    </submittedName>
</protein>
<dbReference type="STRING" id="947033.Lste_2405"/>
<accession>A0A0W0ZIZ1</accession>
<dbReference type="Proteomes" id="UP000054926">
    <property type="component" value="Unassembled WGS sequence"/>
</dbReference>
<evidence type="ECO:0000259" key="2">
    <source>
        <dbReference type="Pfam" id="PF09313"/>
    </source>
</evidence>
<evidence type="ECO:0000313" key="4">
    <source>
        <dbReference type="Proteomes" id="UP000054926"/>
    </source>
</evidence>
<organism evidence="3 4">
    <name type="scientific">Legionella steelei</name>
    <dbReference type="NCBI Taxonomy" id="947033"/>
    <lineage>
        <taxon>Bacteria</taxon>
        <taxon>Pseudomonadati</taxon>
        <taxon>Pseudomonadota</taxon>
        <taxon>Gammaproteobacteria</taxon>
        <taxon>Legionellales</taxon>
        <taxon>Legionellaceae</taxon>
        <taxon>Legionella</taxon>
    </lineage>
</organism>
<dbReference type="Pfam" id="PF09313">
    <property type="entry name" value="TehB-like"/>
    <property type="match status" value="1"/>
</dbReference>
<proteinExistence type="predicted"/>
<dbReference type="RefSeq" id="WP_058511196.1">
    <property type="nucleotide sequence ID" value="NZ_LNYY01000019.1"/>
</dbReference>
<dbReference type="PATRIC" id="fig|947033.5.peg.2552"/>
<dbReference type="AlphaFoldDB" id="A0A0W0ZIZ1"/>
<feature type="domain" description="TehB/YeaR-like" evidence="2">
    <location>
        <begin position="33"/>
        <end position="94"/>
    </location>
</feature>
<keyword evidence="4" id="KW-1185">Reference proteome</keyword>
<dbReference type="NCBIfam" id="NF008992">
    <property type="entry name" value="PRK12335.1"/>
    <property type="match status" value="1"/>
</dbReference>
<dbReference type="CDD" id="cd02440">
    <property type="entry name" value="AdoMet_MTases"/>
    <property type="match status" value="1"/>
</dbReference>
<dbReference type="InterPro" id="IPR015392">
    <property type="entry name" value="TehB/YeaR-like_dom"/>
</dbReference>
<evidence type="ECO:0000313" key="3">
    <source>
        <dbReference type="EMBL" id="KTD69247.1"/>
    </source>
</evidence>
<sequence>MAHTHLKENKDLKHHDLVCYKQTQIDSHGKLKFFLEKHSTKEGTWGSLHLNEGEIDFIFLNGDGEELSRTRINKNNPQLLIPPAAWHKIIPISEPFNASLAFYCKPNRYFSKKYGLGAVHHDLFSIYATHLHAQDPLISLDVGCGSGRNLLFLAREGYPITGIDINESAIEQVSTIAQKENLPQVQTIVHDLHEPLPLKKEQYHFVLSTVTLQFLKPERIPSLLHELQQATLRQGFHFLIFPIQSELYSLPASFTYLPEKEELYHFYQDSGWSILEYKESAGLLHQHDEFGRPIQGLFGHLFAQKVV</sequence>
<dbReference type="SUPFAM" id="SSF51197">
    <property type="entry name" value="Clavaminate synthase-like"/>
    <property type="match status" value="1"/>
</dbReference>
<reference evidence="3 4" key="1">
    <citation type="submission" date="2015-11" db="EMBL/GenBank/DDBJ databases">
        <title>Genomic analysis of 38 Legionella species identifies large and diverse effector repertoires.</title>
        <authorList>
            <person name="Burstein D."/>
            <person name="Amaro F."/>
            <person name="Zusman T."/>
            <person name="Lifshitz Z."/>
            <person name="Cohen O."/>
            <person name="Gilbert J.A."/>
            <person name="Pupko T."/>
            <person name="Shuman H.A."/>
            <person name="Segal G."/>
        </authorList>
    </citation>
    <scope>NUCLEOTIDE SEQUENCE [LARGE SCALE GENOMIC DNA]</scope>
    <source>
        <strain evidence="3 4">IMVS3376</strain>
    </source>
</reference>
<dbReference type="InterPro" id="IPR015985">
    <property type="entry name" value="TehB-like_dom"/>
</dbReference>
<name>A0A0W0ZIZ1_9GAMM</name>
<dbReference type="Gene3D" id="3.40.50.150">
    <property type="entry name" value="Vaccinia Virus protein VP39"/>
    <property type="match status" value="1"/>
</dbReference>